<evidence type="ECO:0000256" key="2">
    <source>
        <dbReference type="ARBA" id="ARBA00007193"/>
    </source>
</evidence>
<evidence type="ECO:0000256" key="6">
    <source>
        <dbReference type="ARBA" id="ARBA00022989"/>
    </source>
</evidence>
<evidence type="ECO:0000256" key="10">
    <source>
        <dbReference type="ARBA" id="ARBA00023180"/>
    </source>
</evidence>
<evidence type="ECO:0000256" key="3">
    <source>
        <dbReference type="ARBA" id="ARBA00022448"/>
    </source>
</evidence>
<dbReference type="PANTHER" id="PTHR11690">
    <property type="entry name" value="AMILORIDE-SENSITIVE SODIUM CHANNEL-RELATED"/>
    <property type="match status" value="1"/>
</dbReference>
<evidence type="ECO:0000313" key="15">
    <source>
        <dbReference type="EMBL" id="VDN53178.1"/>
    </source>
</evidence>
<reference evidence="15 17" key="2">
    <citation type="submission" date="2018-11" db="EMBL/GenBank/DDBJ databases">
        <authorList>
            <consortium name="Pathogen Informatics"/>
        </authorList>
    </citation>
    <scope>NUCLEOTIDE SEQUENCE [LARGE SCALE GENOMIC DNA]</scope>
</reference>
<keyword evidence="17" id="KW-1185">Reference proteome</keyword>
<dbReference type="AlphaFoldDB" id="A0A0N4UNJ2"/>
<evidence type="ECO:0000256" key="4">
    <source>
        <dbReference type="ARBA" id="ARBA00022461"/>
    </source>
</evidence>
<dbReference type="WBParaSite" id="DME_0000947401-mRNA-1">
    <property type="protein sequence ID" value="DME_0000947401-mRNA-1"/>
    <property type="gene ID" value="DME_0000947401"/>
</dbReference>
<sequence>MLNDYKFKDIIIKLWEYYKGKVNENLEELIESLGFVNMSDEVAIVTKARENLIYAMSELSTNQRIALSTQKRQLIQKCSFNGAACNIDKDFAIVDNPVFGNCFTFNFNRSTDITSMRAGPMYGLRLLLYVNASDYLATTEAVGVRIAIHDKDEYPFPDAFGYSAPTGYISSFGMKLKRMNRLPVPFGECVLGGKTNDYIYNEYRYSTEGCYRSCFQHLVLKECGCGDPRFPVPEGHRHCLIFDSEARKCLERRTNDLSLIHGSFRCRCQQPCDQSIYMVSYSEGIWPSKSLNISIGDCDEGAEMCNEHYKENGAMVEVFYEMLNFEMLMESEAYDVVKMLSDFGGQLGLWSGVSFITCCEIAFLVLETIYMVIDHHYKKYKRKMEINRLYHD</sequence>
<name>A0A0N4UNJ2_DRAME</name>
<protein>
    <submittedName>
        <fullName evidence="18">Amiloride-sensitive sodium channel</fullName>
    </submittedName>
</protein>
<accession>A0A0N4UNJ2</accession>
<dbReference type="PROSITE" id="PS01206">
    <property type="entry name" value="ASC"/>
    <property type="match status" value="1"/>
</dbReference>
<keyword evidence="7" id="KW-0915">Sodium</keyword>
<evidence type="ECO:0000256" key="11">
    <source>
        <dbReference type="ARBA" id="ARBA00023201"/>
    </source>
</evidence>
<dbReference type="InterPro" id="IPR020903">
    <property type="entry name" value="ENaC_CS"/>
</dbReference>
<evidence type="ECO:0000313" key="16">
    <source>
        <dbReference type="Proteomes" id="UP000038040"/>
    </source>
</evidence>
<dbReference type="Gene3D" id="1.10.287.770">
    <property type="entry name" value="YojJ-like"/>
    <property type="match status" value="1"/>
</dbReference>
<evidence type="ECO:0000256" key="14">
    <source>
        <dbReference type="SAM" id="Phobius"/>
    </source>
</evidence>
<evidence type="ECO:0000256" key="7">
    <source>
        <dbReference type="ARBA" id="ARBA00023053"/>
    </source>
</evidence>
<dbReference type="GO" id="GO:0015280">
    <property type="term" value="F:ligand-gated sodium channel activity"/>
    <property type="evidence" value="ECO:0007669"/>
    <property type="project" value="TreeGrafter"/>
</dbReference>
<dbReference type="PANTHER" id="PTHR11690:SF267">
    <property type="entry name" value="DEGENERIN MEC-10"/>
    <property type="match status" value="1"/>
</dbReference>
<gene>
    <name evidence="15" type="ORF">DME_LOCUS3151</name>
</gene>
<evidence type="ECO:0000256" key="13">
    <source>
        <dbReference type="RuleBase" id="RU000679"/>
    </source>
</evidence>
<dbReference type="EMBL" id="UYYG01000109">
    <property type="protein sequence ID" value="VDN53178.1"/>
    <property type="molecule type" value="Genomic_DNA"/>
</dbReference>
<keyword evidence="12 13" id="KW-0407">Ion channel</keyword>
<keyword evidence="5 13" id="KW-0812">Transmembrane</keyword>
<feature type="transmembrane region" description="Helical" evidence="14">
    <location>
        <begin position="347"/>
        <end position="373"/>
    </location>
</feature>
<comment type="similarity">
    <text evidence="2 13">Belongs to the amiloride-sensitive sodium channel (TC 1.A.6) family.</text>
</comment>
<keyword evidence="8 13" id="KW-0406">Ion transport</keyword>
<keyword evidence="11 13" id="KW-0739">Sodium transport</keyword>
<dbReference type="FunFam" id="1.10.287.770:FF:000001">
    <property type="entry name" value="Acid-sensing ion channel subunit 1"/>
    <property type="match status" value="1"/>
</dbReference>
<dbReference type="Pfam" id="PF00858">
    <property type="entry name" value="ASC"/>
    <property type="match status" value="1"/>
</dbReference>
<dbReference type="InterPro" id="IPR001873">
    <property type="entry name" value="ENaC"/>
</dbReference>
<keyword evidence="4 13" id="KW-0894">Sodium channel</keyword>
<reference evidence="18" key="1">
    <citation type="submission" date="2017-02" db="UniProtKB">
        <authorList>
            <consortium name="WormBaseParasite"/>
        </authorList>
    </citation>
    <scope>IDENTIFICATION</scope>
</reference>
<dbReference type="Proteomes" id="UP000038040">
    <property type="component" value="Unplaced"/>
</dbReference>
<evidence type="ECO:0000313" key="18">
    <source>
        <dbReference type="WBParaSite" id="DME_0000947401-mRNA-1"/>
    </source>
</evidence>
<dbReference type="OrthoDB" id="5874059at2759"/>
<evidence type="ECO:0000256" key="9">
    <source>
        <dbReference type="ARBA" id="ARBA00023136"/>
    </source>
</evidence>
<dbReference type="GO" id="GO:0005886">
    <property type="term" value="C:plasma membrane"/>
    <property type="evidence" value="ECO:0007669"/>
    <property type="project" value="TreeGrafter"/>
</dbReference>
<evidence type="ECO:0000256" key="8">
    <source>
        <dbReference type="ARBA" id="ARBA00023065"/>
    </source>
</evidence>
<keyword evidence="9 14" id="KW-0472">Membrane</keyword>
<dbReference type="Gene3D" id="2.60.470.10">
    <property type="entry name" value="Acid-sensing ion channels like domains"/>
    <property type="match status" value="1"/>
</dbReference>
<comment type="subcellular location">
    <subcellularLocation>
        <location evidence="1">Membrane</location>
        <topology evidence="1">Multi-pass membrane protein</topology>
    </subcellularLocation>
</comment>
<dbReference type="STRING" id="318479.A0A0N4UNJ2"/>
<dbReference type="Proteomes" id="UP000274756">
    <property type="component" value="Unassembled WGS sequence"/>
</dbReference>
<keyword evidence="3 13" id="KW-0813">Transport</keyword>
<evidence type="ECO:0000313" key="17">
    <source>
        <dbReference type="Proteomes" id="UP000274756"/>
    </source>
</evidence>
<organism evidence="16 18">
    <name type="scientific">Dracunculus medinensis</name>
    <name type="common">Guinea worm</name>
    <dbReference type="NCBI Taxonomy" id="318479"/>
    <lineage>
        <taxon>Eukaryota</taxon>
        <taxon>Metazoa</taxon>
        <taxon>Ecdysozoa</taxon>
        <taxon>Nematoda</taxon>
        <taxon>Chromadorea</taxon>
        <taxon>Rhabditida</taxon>
        <taxon>Spirurina</taxon>
        <taxon>Dracunculoidea</taxon>
        <taxon>Dracunculidae</taxon>
        <taxon>Dracunculus</taxon>
    </lineage>
</organism>
<proteinExistence type="inferred from homology"/>
<dbReference type="PRINTS" id="PR01078">
    <property type="entry name" value="AMINACHANNEL"/>
</dbReference>
<keyword evidence="10" id="KW-0325">Glycoprotein</keyword>
<evidence type="ECO:0000256" key="1">
    <source>
        <dbReference type="ARBA" id="ARBA00004141"/>
    </source>
</evidence>
<keyword evidence="6 14" id="KW-1133">Transmembrane helix</keyword>
<evidence type="ECO:0000256" key="12">
    <source>
        <dbReference type="ARBA" id="ARBA00023303"/>
    </source>
</evidence>
<evidence type="ECO:0000256" key="5">
    <source>
        <dbReference type="ARBA" id="ARBA00022692"/>
    </source>
</evidence>